<comment type="catalytic activity">
    <reaction evidence="7 8">
        <text>DNA(n) + a 2'-deoxyribonucleoside 5'-triphosphate = DNA(n+1) + diphosphate</text>
        <dbReference type="Rhea" id="RHEA:22508"/>
        <dbReference type="Rhea" id="RHEA-COMP:17339"/>
        <dbReference type="Rhea" id="RHEA-COMP:17340"/>
        <dbReference type="ChEBI" id="CHEBI:33019"/>
        <dbReference type="ChEBI" id="CHEBI:61560"/>
        <dbReference type="ChEBI" id="CHEBI:173112"/>
        <dbReference type="EC" id="2.7.7.7"/>
    </reaction>
</comment>
<name>A0A7K1P1D1_HELPX</name>
<keyword evidence="8" id="KW-0235">DNA replication</keyword>
<dbReference type="InterPro" id="IPR003593">
    <property type="entry name" value="AAA+_ATPase"/>
</dbReference>
<comment type="subunit">
    <text evidence="8">DNA polymerase III contains a core (composed of alpha, epsilon and theta chains) that associates with a tau subunit. This core dimerizes to form the POLIII' complex. PolIII' associates with the gamma complex (composed of gamma, delta, delta', psi and chi chains) and with the beta chain to form the complete DNA polymerase III complex.</text>
</comment>
<keyword evidence="4" id="KW-0862">Zinc</keyword>
<evidence type="ECO:0000259" key="10">
    <source>
        <dbReference type="SMART" id="SM00382"/>
    </source>
</evidence>
<dbReference type="InterPro" id="IPR045085">
    <property type="entry name" value="HLD_clamp_pol_III_gamma_tau"/>
</dbReference>
<dbReference type="FunFam" id="1.10.8.60:FF:000013">
    <property type="entry name" value="DNA polymerase III subunit gamma/tau"/>
    <property type="match status" value="1"/>
</dbReference>
<evidence type="ECO:0000256" key="8">
    <source>
        <dbReference type="RuleBase" id="RU364063"/>
    </source>
</evidence>
<sequence length="558" mass="63546">MQVLALKYRPKHFSELVGQESVAKTLSLALDNQRLANAYLFSGLRGSGKTSSSRIFARALMCEEGPKAVPCDTCTQCQSALNNHHIDIIEMDGASNRGIDDVRNLIEQTRYKPSFGRYKIFIIDEVHMFTTEAFNALLKTLEEPPSHVKFLLATTDALKLPATILSRTQHFRFKKIPENSVISHLKTILEKEQVSYETSALEKLAHSGQGSLRDTITLLEQAINYCDNAITESKVAEMLGAIDRSVLEDFFQSLINQDEARLQERYAILENYETESVLEEMMLFLKAKLLSPDTYSILLIERFFKIIMNSLSLLKEGANAGFVLLLLKMKFKEALKLKALDDAILELEQSKESALKPLNQNANAFKQESAEKIEKPEKKENTETPQTPMLSAKDRIFHNLFKQVQTLVYERNYELGAVFEKNIRFVDFDSQTKTLTWESLATHKDKELLRERFKIVKSIVDGVFGKGENIKIALKNHSENKSALEVVKEFKFPSLKPQPTTETTAETKEKETKEKETKEVQETQPKETPTALQEFMASHSDLIEEIKSEFEIKSVELL</sequence>
<dbReference type="GO" id="GO:0006261">
    <property type="term" value="P:DNA-templated DNA replication"/>
    <property type="evidence" value="ECO:0007669"/>
    <property type="project" value="TreeGrafter"/>
</dbReference>
<keyword evidence="3 8" id="KW-0547">Nucleotide-binding</keyword>
<dbReference type="CDD" id="cd00009">
    <property type="entry name" value="AAA"/>
    <property type="match status" value="1"/>
</dbReference>
<dbReference type="InterPro" id="IPR027417">
    <property type="entry name" value="P-loop_NTPase"/>
</dbReference>
<dbReference type="SMART" id="SM00382">
    <property type="entry name" value="AAA"/>
    <property type="match status" value="1"/>
</dbReference>
<evidence type="ECO:0000313" key="12">
    <source>
        <dbReference type="Proteomes" id="UP000460877"/>
    </source>
</evidence>
<keyword evidence="5 8" id="KW-0067">ATP-binding</keyword>
<dbReference type="RefSeq" id="WP_156585107.1">
    <property type="nucleotide sequence ID" value="NZ_WAEA01000008.1"/>
</dbReference>
<dbReference type="Gene3D" id="1.10.8.60">
    <property type="match status" value="1"/>
</dbReference>
<evidence type="ECO:0000256" key="6">
    <source>
        <dbReference type="ARBA" id="ARBA00022932"/>
    </source>
</evidence>
<dbReference type="InterPro" id="IPR050238">
    <property type="entry name" value="DNA_Rep/Repair_Clamp_Loader"/>
</dbReference>
<evidence type="ECO:0000256" key="9">
    <source>
        <dbReference type="SAM" id="MobiDB-lite"/>
    </source>
</evidence>
<keyword evidence="6 8" id="KW-0239">DNA-directed DNA polymerase</keyword>
<evidence type="ECO:0000256" key="4">
    <source>
        <dbReference type="ARBA" id="ARBA00022833"/>
    </source>
</evidence>
<dbReference type="Gene3D" id="3.40.50.300">
    <property type="entry name" value="P-loop containing nucleotide triphosphate hydrolases"/>
    <property type="match status" value="1"/>
</dbReference>
<comment type="function">
    <text evidence="8">DNA polymerase III is a complex, multichain enzyme responsible for most of the replicative synthesis in bacteria. This DNA polymerase also exhibits 3' to 5' exonuclease activity.</text>
</comment>
<reference evidence="11 12" key="1">
    <citation type="journal article" date="2020" name="J. Clin. Microbiol.">
        <title>Helicobacter pylori infections in the Bronx, New York: Surveying Antibiotic Susceptibility and Strain Lineage by Whole-genome Sequencing.</title>
        <authorList>
            <person name="Saranathan R."/>
            <person name="Levi M.H."/>
            <person name="Wattam A.R."/>
            <person name="Malek A."/>
            <person name="Asare E."/>
            <person name="Behin D.S."/>
            <person name="Pan D.H."/>
            <person name="Jacobs W.R."/>
            <person name="Szymczak W.A."/>
        </authorList>
    </citation>
    <scope>NUCLEOTIDE SEQUENCE [LARGE SCALE GENOMIC DNA]</scope>
    <source>
        <strain evidence="11 12">MHP10</strain>
    </source>
</reference>
<dbReference type="NCBIfam" id="TIGR02397">
    <property type="entry name" value="dnaX_nterm"/>
    <property type="match status" value="1"/>
</dbReference>
<dbReference type="GO" id="GO:0009360">
    <property type="term" value="C:DNA polymerase III complex"/>
    <property type="evidence" value="ECO:0007669"/>
    <property type="project" value="InterPro"/>
</dbReference>
<dbReference type="InterPro" id="IPR012763">
    <property type="entry name" value="DNA_pol_III_sug/sutau_N"/>
</dbReference>
<feature type="compositionally biased region" description="Basic and acidic residues" evidence="9">
    <location>
        <begin position="505"/>
        <end position="525"/>
    </location>
</feature>
<dbReference type="GO" id="GO:0046872">
    <property type="term" value="F:metal ion binding"/>
    <property type="evidence" value="ECO:0007669"/>
    <property type="project" value="UniProtKB-KW"/>
</dbReference>
<dbReference type="EMBL" id="WAEA01000008">
    <property type="protein sequence ID" value="MUV10302.1"/>
    <property type="molecule type" value="Genomic_DNA"/>
</dbReference>
<keyword evidence="8 11" id="KW-0808">Transferase</keyword>
<dbReference type="GO" id="GO:0005524">
    <property type="term" value="F:ATP binding"/>
    <property type="evidence" value="ECO:0007669"/>
    <property type="project" value="UniProtKB-KW"/>
</dbReference>
<dbReference type="Pfam" id="PF13177">
    <property type="entry name" value="DNA_pol3_delta2"/>
    <property type="match status" value="1"/>
</dbReference>
<keyword evidence="8 11" id="KW-0548">Nucleotidyltransferase</keyword>
<protein>
    <recommendedName>
        <fullName evidence="8">DNA polymerase III subunit gamma/tau</fullName>
        <ecNumber evidence="8">2.7.7.7</ecNumber>
    </recommendedName>
</protein>
<keyword evidence="2" id="KW-0479">Metal-binding</keyword>
<dbReference type="PANTHER" id="PTHR11669">
    <property type="entry name" value="REPLICATION FACTOR C / DNA POLYMERASE III GAMMA-TAU SUBUNIT"/>
    <property type="match status" value="1"/>
</dbReference>
<comment type="caution">
    <text evidence="11">The sequence shown here is derived from an EMBL/GenBank/DDBJ whole genome shotgun (WGS) entry which is preliminary data.</text>
</comment>
<dbReference type="AlphaFoldDB" id="A0A7K1P1D1"/>
<dbReference type="Proteomes" id="UP000460877">
    <property type="component" value="Unassembled WGS sequence"/>
</dbReference>
<feature type="domain" description="AAA+ ATPase" evidence="10">
    <location>
        <begin position="35"/>
        <end position="177"/>
    </location>
</feature>
<dbReference type="CDD" id="cd18137">
    <property type="entry name" value="HLD_clamp_pol_III_gamma_tau"/>
    <property type="match status" value="1"/>
</dbReference>
<evidence type="ECO:0000256" key="1">
    <source>
        <dbReference type="ARBA" id="ARBA00006360"/>
    </source>
</evidence>
<dbReference type="SUPFAM" id="SSF52540">
    <property type="entry name" value="P-loop containing nucleoside triphosphate hydrolases"/>
    <property type="match status" value="1"/>
</dbReference>
<feature type="region of interest" description="Disordered" evidence="9">
    <location>
        <begin position="495"/>
        <end position="531"/>
    </location>
</feature>
<evidence type="ECO:0000256" key="7">
    <source>
        <dbReference type="ARBA" id="ARBA00049244"/>
    </source>
</evidence>
<organism evidence="11 12">
    <name type="scientific">Helicobacter pylori</name>
    <name type="common">Campylobacter pylori</name>
    <dbReference type="NCBI Taxonomy" id="210"/>
    <lineage>
        <taxon>Bacteria</taxon>
        <taxon>Pseudomonadati</taxon>
        <taxon>Campylobacterota</taxon>
        <taxon>Epsilonproteobacteria</taxon>
        <taxon>Campylobacterales</taxon>
        <taxon>Helicobacteraceae</taxon>
        <taxon>Helicobacter</taxon>
    </lineage>
</organism>
<accession>A0A7K1P1D1</accession>
<evidence type="ECO:0000256" key="3">
    <source>
        <dbReference type="ARBA" id="ARBA00022741"/>
    </source>
</evidence>
<dbReference type="EC" id="2.7.7.7" evidence="8"/>
<dbReference type="GO" id="GO:0003887">
    <property type="term" value="F:DNA-directed DNA polymerase activity"/>
    <property type="evidence" value="ECO:0007669"/>
    <property type="project" value="UniProtKB-KW"/>
</dbReference>
<gene>
    <name evidence="8" type="primary">dnaX</name>
    <name evidence="11" type="ORF">F7218_05385</name>
</gene>
<dbReference type="PANTHER" id="PTHR11669:SF0">
    <property type="entry name" value="PROTEIN STICHEL-LIKE 2"/>
    <property type="match status" value="1"/>
</dbReference>
<dbReference type="NCBIfam" id="NF006280">
    <property type="entry name" value="PRK08451.1"/>
    <property type="match status" value="1"/>
</dbReference>
<evidence type="ECO:0000256" key="5">
    <source>
        <dbReference type="ARBA" id="ARBA00022840"/>
    </source>
</evidence>
<evidence type="ECO:0000256" key="2">
    <source>
        <dbReference type="ARBA" id="ARBA00022723"/>
    </source>
</evidence>
<comment type="similarity">
    <text evidence="1 8">Belongs to the DnaX/STICHEL family.</text>
</comment>
<dbReference type="Pfam" id="PF22608">
    <property type="entry name" value="DNAX_ATPase_lid"/>
    <property type="match status" value="1"/>
</dbReference>
<evidence type="ECO:0000313" key="11">
    <source>
        <dbReference type="EMBL" id="MUV10302.1"/>
    </source>
</evidence>
<proteinExistence type="inferred from homology"/>
<dbReference type="FunFam" id="3.40.50.300:FF:000014">
    <property type="entry name" value="DNA polymerase III subunit gamma/tau"/>
    <property type="match status" value="1"/>
</dbReference>